<organism evidence="2 3">
    <name type="scientific">Candidatus Yanofskybacteria bacterium RIFCSPLOWO2_01_FULL_43_22</name>
    <dbReference type="NCBI Taxonomy" id="1802695"/>
    <lineage>
        <taxon>Bacteria</taxon>
        <taxon>Candidatus Yanofskyibacteriota</taxon>
    </lineage>
</organism>
<dbReference type="PANTHER" id="PTHR43393:SF3">
    <property type="entry name" value="LYSINE DECARBOXYLASE-LIKE PROTEIN"/>
    <property type="match status" value="1"/>
</dbReference>
<dbReference type="EC" id="3.2.2.n1" evidence="1"/>
<dbReference type="Proteomes" id="UP000178911">
    <property type="component" value="Unassembled WGS sequence"/>
</dbReference>
<dbReference type="SUPFAM" id="SSF102405">
    <property type="entry name" value="MCP/YpsA-like"/>
    <property type="match status" value="1"/>
</dbReference>
<evidence type="ECO:0000313" key="3">
    <source>
        <dbReference type="Proteomes" id="UP000178911"/>
    </source>
</evidence>
<dbReference type="STRING" id="1802695.A3A13_00605"/>
<dbReference type="EMBL" id="MGKJ01000010">
    <property type="protein sequence ID" value="OGN24718.1"/>
    <property type="molecule type" value="Genomic_DNA"/>
</dbReference>
<dbReference type="GO" id="GO:0005829">
    <property type="term" value="C:cytosol"/>
    <property type="evidence" value="ECO:0007669"/>
    <property type="project" value="TreeGrafter"/>
</dbReference>
<evidence type="ECO:0000313" key="2">
    <source>
        <dbReference type="EMBL" id="OGN24718.1"/>
    </source>
</evidence>
<dbReference type="InterPro" id="IPR005269">
    <property type="entry name" value="LOG"/>
</dbReference>
<keyword evidence="1" id="KW-0378">Hydrolase</keyword>
<dbReference type="NCBIfam" id="TIGR00730">
    <property type="entry name" value="Rossman fold protein, TIGR00730 family"/>
    <property type="match status" value="1"/>
</dbReference>
<accession>A0A1F8GJ27</accession>
<comment type="caution">
    <text evidence="2">The sequence shown here is derived from an EMBL/GenBank/DDBJ whole genome shotgun (WGS) entry which is preliminary data.</text>
</comment>
<protein>
    <recommendedName>
        <fullName evidence="1">Cytokinin riboside 5'-monophosphate phosphoribohydrolase</fullName>
        <ecNumber evidence="1">3.2.2.n1</ecNumber>
    </recommendedName>
</protein>
<dbReference type="Pfam" id="PF03641">
    <property type="entry name" value="Lysine_decarbox"/>
    <property type="match status" value="1"/>
</dbReference>
<keyword evidence="1" id="KW-0203">Cytokinin biosynthesis</keyword>
<dbReference type="AlphaFoldDB" id="A0A1F8GJ27"/>
<dbReference type="InterPro" id="IPR031100">
    <property type="entry name" value="LOG_fam"/>
</dbReference>
<reference evidence="2 3" key="1">
    <citation type="journal article" date="2016" name="Nat. Commun.">
        <title>Thousands of microbial genomes shed light on interconnected biogeochemical processes in an aquifer system.</title>
        <authorList>
            <person name="Anantharaman K."/>
            <person name="Brown C.T."/>
            <person name="Hug L.A."/>
            <person name="Sharon I."/>
            <person name="Castelle C.J."/>
            <person name="Probst A.J."/>
            <person name="Thomas B.C."/>
            <person name="Singh A."/>
            <person name="Wilkins M.J."/>
            <person name="Karaoz U."/>
            <person name="Brodie E.L."/>
            <person name="Williams K.H."/>
            <person name="Hubbard S.S."/>
            <person name="Banfield J.F."/>
        </authorList>
    </citation>
    <scope>NUCLEOTIDE SEQUENCE [LARGE SCALE GENOMIC DNA]</scope>
</reference>
<dbReference type="PANTHER" id="PTHR43393">
    <property type="entry name" value="CYTOKININ RIBOSIDE 5'-MONOPHOSPHATE PHOSPHORIBOHYDROLASE"/>
    <property type="match status" value="1"/>
</dbReference>
<dbReference type="Gene3D" id="3.40.50.450">
    <property type="match status" value="1"/>
</dbReference>
<evidence type="ECO:0000256" key="1">
    <source>
        <dbReference type="RuleBase" id="RU363015"/>
    </source>
</evidence>
<dbReference type="InterPro" id="IPR052341">
    <property type="entry name" value="LOG_family_nucleotidases"/>
</dbReference>
<sequence length="222" mass="25600">MKQKPGEDFRKSLHWRVFRILAEFVEGWQFLADFKKTVSFFGSARSPEGDKWYEEARKLGKMMAEAGFAVVTGGGPGIMEAGNRGAIEGGGKSIGINIQLGLDQRQNPYVQESEAFHYFFVRKVMLSFAARAYVFFPGGLGTLDEVFELITLIQTKKISEKIPVVLVSRDYWESIDKILREQFYEKYRMIDKEDLDIYKIVDSAEEAFELIKDAPPREDWYY</sequence>
<gene>
    <name evidence="2" type="ORF">A3A13_00605</name>
</gene>
<comment type="similarity">
    <text evidence="1">Belongs to the LOG family.</text>
</comment>
<proteinExistence type="inferred from homology"/>
<name>A0A1F8GJ27_9BACT</name>
<dbReference type="GO" id="GO:0016787">
    <property type="term" value="F:hydrolase activity"/>
    <property type="evidence" value="ECO:0007669"/>
    <property type="project" value="UniProtKB-KW"/>
</dbReference>
<dbReference type="GO" id="GO:0009691">
    <property type="term" value="P:cytokinin biosynthetic process"/>
    <property type="evidence" value="ECO:0007669"/>
    <property type="project" value="UniProtKB-UniRule"/>
</dbReference>